<evidence type="ECO:0000313" key="6">
    <source>
        <dbReference type="EMBL" id="KKG50256.1"/>
    </source>
</evidence>
<dbReference type="Proteomes" id="UP000034547">
    <property type="component" value="Unassembled WGS sequence"/>
</dbReference>
<evidence type="ECO:0000313" key="55">
    <source>
        <dbReference type="Proteomes" id="UP000034657"/>
    </source>
</evidence>
<dbReference type="Proteomes" id="UP000033814">
    <property type="component" value="Unassembled WGS sequence"/>
</dbReference>
<dbReference type="EMBL" id="JJPJ01000091">
    <property type="protein sequence ID" value="KKG60991.1"/>
    <property type="molecule type" value="Genomic_DNA"/>
</dbReference>
<evidence type="ECO:0000313" key="33">
    <source>
        <dbReference type="EMBL" id="QCR15150.1"/>
    </source>
</evidence>
<evidence type="ECO:0000313" key="50">
    <source>
        <dbReference type="Proteomes" id="UP000034468"/>
    </source>
</evidence>
<evidence type="ECO:0000313" key="43">
    <source>
        <dbReference type="Proteomes" id="UP000034152"/>
    </source>
</evidence>
<dbReference type="Proteomes" id="UP000034758">
    <property type="component" value="Unassembled WGS sequence"/>
</dbReference>
<dbReference type="EMBL" id="JJOS01000054">
    <property type="protein sequence ID" value="KKG03256.1"/>
    <property type="molecule type" value="Genomic_DNA"/>
</dbReference>
<evidence type="ECO:0000313" key="32">
    <source>
        <dbReference type="EMBL" id="KKI06317.1"/>
    </source>
</evidence>
<dbReference type="Proteomes" id="UP000033933">
    <property type="component" value="Unassembled WGS sequence"/>
</dbReference>
<dbReference type="EMBL" id="JJPP01000153">
    <property type="protein sequence ID" value="KKG76397.1"/>
    <property type="molecule type" value="Genomic_DNA"/>
</dbReference>
<dbReference type="Proteomes" id="UP000034298">
    <property type="component" value="Unassembled WGS sequence"/>
</dbReference>
<dbReference type="EMBL" id="JJQG01000114">
    <property type="protein sequence ID" value="KKH36797.1"/>
    <property type="molecule type" value="Genomic_DNA"/>
</dbReference>
<evidence type="ECO:0000313" key="11">
    <source>
        <dbReference type="EMBL" id="KKG76397.1"/>
    </source>
</evidence>
<evidence type="ECO:0000313" key="15">
    <source>
        <dbReference type="EMBL" id="KKH04124.1"/>
    </source>
</evidence>
<dbReference type="Proteomes" id="UP000034152">
    <property type="component" value="Unassembled WGS sequence"/>
</dbReference>
<evidence type="ECO:0000313" key="19">
    <source>
        <dbReference type="EMBL" id="KKH55119.1"/>
    </source>
</evidence>
<dbReference type="Proteomes" id="UP000033885">
    <property type="component" value="Unassembled WGS sequence"/>
</dbReference>
<evidence type="ECO:0000313" key="41">
    <source>
        <dbReference type="Proteomes" id="UP000034047"/>
    </source>
</evidence>
<evidence type="ECO:0000313" key="63">
    <source>
        <dbReference type="Proteomes" id="UP000034937"/>
    </source>
</evidence>
<evidence type="ECO:0000313" key="64">
    <source>
        <dbReference type="Proteomes" id="UP000300067"/>
    </source>
</evidence>
<protein>
    <submittedName>
        <fullName evidence="30">Uncharacterized protein</fullName>
    </submittedName>
</protein>
<dbReference type="EMBL" id="JJPC01000034">
    <property type="protein sequence ID" value="KKG36786.1"/>
    <property type="molecule type" value="Genomic_DNA"/>
</dbReference>
<dbReference type="EMBL" id="JJQS01000015">
    <property type="protein sequence ID" value="KKH78172.1"/>
    <property type="molecule type" value="Genomic_DNA"/>
</dbReference>
<evidence type="ECO:0000313" key="51">
    <source>
        <dbReference type="Proteomes" id="UP000034547"/>
    </source>
</evidence>
<evidence type="ECO:0000313" key="57">
    <source>
        <dbReference type="Proteomes" id="UP000034692"/>
    </source>
</evidence>
<evidence type="ECO:0000313" key="21">
    <source>
        <dbReference type="EMBL" id="KKH67147.1"/>
    </source>
</evidence>
<evidence type="ECO:0000313" key="16">
    <source>
        <dbReference type="EMBL" id="KKH36797.1"/>
    </source>
</evidence>
<evidence type="ECO:0000313" key="27">
    <source>
        <dbReference type="EMBL" id="KKH86818.1"/>
    </source>
</evidence>
<evidence type="ECO:0000313" key="22">
    <source>
        <dbReference type="EMBL" id="KKH67791.1"/>
    </source>
</evidence>
<dbReference type="Proteomes" id="UP000033835">
    <property type="component" value="Unassembled WGS sequence"/>
</dbReference>
<evidence type="ECO:0000313" key="8">
    <source>
        <dbReference type="EMBL" id="KKG62148.1"/>
    </source>
</evidence>
<evidence type="ECO:0000313" key="35">
    <source>
        <dbReference type="Proteomes" id="UP000033835"/>
    </source>
</evidence>
<dbReference type="EMBL" id="JJQR01000009">
    <property type="protein sequence ID" value="KKH79052.1"/>
    <property type="molecule type" value="Genomic_DNA"/>
</dbReference>
<dbReference type="EMBL" id="JJPI01000141">
    <property type="protein sequence ID" value="KKG50256.1"/>
    <property type="molecule type" value="Genomic_DNA"/>
</dbReference>
<dbReference type="Proteomes" id="UP000034424">
    <property type="component" value="Unassembled WGS sequence"/>
</dbReference>
<evidence type="ECO:0000313" key="37">
    <source>
        <dbReference type="Proteomes" id="UP000033885"/>
    </source>
</evidence>
<evidence type="ECO:0000313" key="29">
    <source>
        <dbReference type="EMBL" id="KKH96617.1"/>
    </source>
</evidence>
<dbReference type="Proteomes" id="UP000034872">
    <property type="component" value="Unassembled WGS sequence"/>
</dbReference>
<dbReference type="Proteomes" id="UP000034047">
    <property type="component" value="Unassembled WGS sequence"/>
</dbReference>
<evidence type="ECO:0000313" key="53">
    <source>
        <dbReference type="Proteomes" id="UP000034578"/>
    </source>
</evidence>
<dbReference type="EMBL" id="JJQT01000017">
    <property type="protein sequence ID" value="KKH82914.1"/>
    <property type="molecule type" value="Genomic_DNA"/>
</dbReference>
<evidence type="ECO:0000313" key="58">
    <source>
        <dbReference type="Proteomes" id="UP000034758"/>
    </source>
</evidence>
<evidence type="ECO:0000313" key="40">
    <source>
        <dbReference type="Proteomes" id="UP000034040"/>
    </source>
</evidence>
<dbReference type="EMBL" id="JJPK01000039">
    <property type="protein sequence ID" value="KKG63326.1"/>
    <property type="molecule type" value="Genomic_DNA"/>
</dbReference>
<dbReference type="EMBL" id="JJOU01000226">
    <property type="protein sequence ID" value="KKG07556.1"/>
    <property type="molecule type" value="Genomic_DNA"/>
</dbReference>
<dbReference type="Proteomes" id="UP000034279">
    <property type="component" value="Unassembled WGS sequence"/>
</dbReference>
<reference evidence="34 35" key="1">
    <citation type="journal article" date="2015" name="ISME J.">
        <title>Genomic and phenotypic differentiation among Methanosarcina mazei populations from Columbia River sediment.</title>
        <authorList>
            <person name="Youngblut N.D."/>
            <person name="Wirth J.S."/>
            <person name="Henriksen J.R."/>
            <person name="Smith M."/>
            <person name="Simon H."/>
            <person name="Metcalf W.W."/>
            <person name="Whitaker R.J."/>
        </authorList>
    </citation>
    <scope>NUCLEOTIDE SEQUENCE [LARGE SCALE GENOMIC DNA]</scope>
    <source>
        <strain evidence="16 58">1.H.A.1A.1</strain>
        <strain evidence="17 39">1.H.A.1A.3</strain>
        <strain evidence="18 36">1.H.A.1A.6</strain>
        <strain evidence="19 45">1.H.A.2.3</strain>
        <strain evidence="20 57">1.H.A.2.7</strain>
        <strain evidence="21">1.H.A.2.8</strain>
        <strain evidence="22 38">1.H.M.0.1</strain>
        <strain evidence="24 62">1.H.M.1A.1</strain>
        <strain evidence="23 40">1.H.M.1A.2</strain>
        <strain evidence="26 60">1.H.M.1A.3</strain>
        <strain evidence="25 43">1.H.M.2.1</strain>
        <strain evidence="27 34">1.H.M.2.2</strain>
        <strain evidence="28 63">1.H.M.2.3</strain>
        <strain evidence="30 56">1.H.M.2.4</strain>
        <strain evidence="29 61">1.H.T.2.1</strain>
        <strain evidence="31 37">1.H.T.2.3</strain>
        <strain evidence="32 51">1.H.T.2.5</strain>
        <strain evidence="2 42">2.F.A.2.3</strain>
        <strain evidence="3 53">2.F.A.2.4</strain>
        <strain evidence="1 54">2.F.T.0.2</strain>
        <strain evidence="4 41">2.F.T.2.6</strain>
        <strain evidence="5 48">3.F.A.1B.1</strain>
        <strain evidence="6 44">3.F.T.1A.1</strain>
        <strain evidence="7 47">3.F.T.1A.2</strain>
        <strain evidence="9 52">3.F.T.1A.4</strain>
        <strain evidence="8 49">3.F.T.2.1</strain>
        <strain evidence="10">3.H.A.1A.1</strain>
        <strain evidence="11 59">3.H.A.2.4</strain>
        <strain evidence="12 55">3.H.M.1A.1</strain>
        <strain evidence="13 50">3.H.M.1B.1</strain>
        <strain evidence="14 35">3.H.M.1B.2</strain>
        <strain evidence="15 46">3.H.M.1B.5</strain>
    </source>
</reference>
<evidence type="ECO:0000313" key="56">
    <source>
        <dbReference type="Proteomes" id="UP000034668"/>
    </source>
</evidence>
<evidence type="ECO:0000313" key="52">
    <source>
        <dbReference type="Proteomes" id="UP000034566"/>
    </source>
</evidence>
<proteinExistence type="predicted"/>
<evidence type="ECO:0000313" key="4">
    <source>
        <dbReference type="EMBL" id="KKG07556.1"/>
    </source>
</evidence>
<dbReference type="EMBL" id="JJQZ01000071">
    <property type="protein sequence ID" value="KKH96617.1"/>
    <property type="molecule type" value="Genomic_DNA"/>
</dbReference>
<evidence type="ECO:0000313" key="20">
    <source>
        <dbReference type="EMBL" id="KKH60126.1"/>
    </source>
</evidence>
<evidence type="ECO:0000313" key="1">
    <source>
        <dbReference type="EMBL" id="KKG01935.1"/>
    </source>
</evidence>
<evidence type="ECO:0000313" key="44">
    <source>
        <dbReference type="Proteomes" id="UP000034188"/>
    </source>
</evidence>
<evidence type="ECO:0000313" key="30">
    <source>
        <dbReference type="EMBL" id="KKH98462.1"/>
    </source>
</evidence>
<evidence type="ECO:0000313" key="10">
    <source>
        <dbReference type="EMBL" id="KKG74797.1"/>
    </source>
</evidence>
<dbReference type="Proteomes" id="UP000034937">
    <property type="component" value="Unassembled WGS sequence"/>
</dbReference>
<dbReference type="Proteomes" id="UP000034040">
    <property type="component" value="Unassembled WGS sequence"/>
</dbReference>
<evidence type="ECO:0000313" key="17">
    <source>
        <dbReference type="EMBL" id="KKH41478.1"/>
    </source>
</evidence>
<evidence type="ECO:0000313" key="25">
    <source>
        <dbReference type="EMBL" id="KKH79613.1"/>
    </source>
</evidence>
<dbReference type="Proteomes" id="UP000034021">
    <property type="component" value="Unassembled WGS sequence"/>
</dbReference>
<dbReference type="EMBL" id="JJQJ01000048">
    <property type="protein sequence ID" value="KKH51796.1"/>
    <property type="molecule type" value="Genomic_DNA"/>
</dbReference>
<evidence type="ECO:0000313" key="3">
    <source>
        <dbReference type="EMBL" id="KKG03256.1"/>
    </source>
</evidence>
<dbReference type="PATRIC" id="fig|2209.41.peg.3284"/>
<dbReference type="EMBL" id="JJPT01000113">
    <property type="protein sequence ID" value="KKG89756.1"/>
    <property type="molecule type" value="Genomic_DNA"/>
</dbReference>
<evidence type="ECO:0000313" key="2">
    <source>
        <dbReference type="EMBL" id="KKG02476.1"/>
    </source>
</evidence>
<dbReference type="EMBL" id="JJQX01000042">
    <property type="protein sequence ID" value="KKH98462.1"/>
    <property type="molecule type" value="Genomic_DNA"/>
</dbReference>
<evidence type="ECO:0000313" key="49">
    <source>
        <dbReference type="Proteomes" id="UP000034424"/>
    </source>
</evidence>
<evidence type="ECO:0000313" key="45">
    <source>
        <dbReference type="Proteomes" id="UP000034232"/>
    </source>
</evidence>
<dbReference type="EMBL" id="JJQW01000086">
    <property type="protein sequence ID" value="KKH86992.1"/>
    <property type="molecule type" value="Genomic_DNA"/>
</dbReference>
<dbReference type="Proteomes" id="UP000034142">
    <property type="component" value="Unassembled WGS sequence"/>
</dbReference>
<dbReference type="EMBL" id="JJPW01000005">
    <property type="protein sequence ID" value="KKH04124.1"/>
    <property type="molecule type" value="Genomic_DNA"/>
</dbReference>
<dbReference type="EMBL" id="JJPL01000116">
    <property type="protein sequence ID" value="KKG62148.1"/>
    <property type="molecule type" value="Genomic_DNA"/>
</dbReference>
<evidence type="ECO:0000313" key="36">
    <source>
        <dbReference type="Proteomes" id="UP000033864"/>
    </source>
</evidence>
<evidence type="ECO:0000313" key="47">
    <source>
        <dbReference type="Proteomes" id="UP000034279"/>
    </source>
</evidence>
<dbReference type="EMBL" id="JJRB01000013">
    <property type="protein sequence ID" value="KKI06317.1"/>
    <property type="molecule type" value="Genomic_DNA"/>
</dbReference>
<dbReference type="EMBL" id="JJRA01000070">
    <property type="protein sequence ID" value="KKI04120.1"/>
    <property type="molecule type" value="Genomic_DNA"/>
</dbReference>
<dbReference type="Proteomes" id="UP000034925">
    <property type="component" value="Unassembled WGS sequence"/>
</dbReference>
<dbReference type="AlphaFoldDB" id="A0A0F8SFG3"/>
<evidence type="ECO:0000313" key="28">
    <source>
        <dbReference type="EMBL" id="KKH86992.1"/>
    </source>
</evidence>
<dbReference type="Proteomes" id="UP000034597">
    <property type="component" value="Unassembled WGS sequence"/>
</dbReference>
<sequence>MGARCQQKRLSGILASILTAQKGAEKQGNRSVGETIRLLPYQEDDLKNCLKMPRKSFSYRISRI</sequence>
<dbReference type="Proteomes" id="UP000034692">
    <property type="component" value="Unassembled WGS sequence"/>
</dbReference>
<evidence type="ECO:0000313" key="14">
    <source>
        <dbReference type="EMBL" id="KKH02041.1"/>
    </source>
</evidence>
<evidence type="ECO:0000313" key="24">
    <source>
        <dbReference type="EMBL" id="KKH79052.1"/>
    </source>
</evidence>
<evidence type="ECO:0000313" key="38">
    <source>
        <dbReference type="Proteomes" id="UP000033933"/>
    </source>
</evidence>
<evidence type="ECO:0000313" key="13">
    <source>
        <dbReference type="EMBL" id="KKG97749.1"/>
    </source>
</evidence>
<evidence type="ECO:0000313" key="46">
    <source>
        <dbReference type="Proteomes" id="UP000034253"/>
    </source>
</evidence>
<dbReference type="Proteomes" id="UP000034253">
    <property type="component" value="Unassembled WGS sequence"/>
</dbReference>
<evidence type="ECO:0000313" key="39">
    <source>
        <dbReference type="Proteomes" id="UP000034021"/>
    </source>
</evidence>
<evidence type="ECO:0000313" key="48">
    <source>
        <dbReference type="Proteomes" id="UP000034298"/>
    </source>
</evidence>
<dbReference type="EMBL" id="JJQO01000301">
    <property type="protein sequence ID" value="KKH60126.1"/>
    <property type="molecule type" value="Genomic_DNA"/>
</dbReference>
<dbReference type="EMBL" id="JJQM01000084">
    <property type="protein sequence ID" value="KKH55119.1"/>
    <property type="molecule type" value="Genomic_DNA"/>
</dbReference>
<name>A0A0F8SFG3_METMZ</name>
<dbReference type="Proteomes" id="UP000034657">
    <property type="component" value="Unassembled WGS sequence"/>
</dbReference>
<evidence type="ECO:0000313" key="61">
    <source>
        <dbReference type="Proteomes" id="UP000034872"/>
    </source>
</evidence>
<evidence type="ECO:0000313" key="31">
    <source>
        <dbReference type="EMBL" id="KKI04120.1"/>
    </source>
</evidence>
<dbReference type="Proteomes" id="UP000034566">
    <property type="component" value="Unassembled WGS sequence"/>
</dbReference>
<evidence type="ECO:0000313" key="34">
    <source>
        <dbReference type="Proteomes" id="UP000033814"/>
    </source>
</evidence>
<accession>A0A0F8SFG3</accession>
<evidence type="ECO:0000313" key="42">
    <source>
        <dbReference type="Proteomes" id="UP000034142"/>
    </source>
</evidence>
<gene>
    <name evidence="33" type="ORF">DKM28_02970</name>
    <name evidence="5" type="ORF">DU30_05010</name>
    <name evidence="2" type="ORF">DU31_05335</name>
    <name evidence="6" type="ORF">DU33_10930</name>
    <name evidence="4" type="ORF">DU34_15130</name>
    <name evidence="1" type="ORF">DU40_11530</name>
    <name evidence="10" type="ORF">DU43_03765</name>
    <name evidence="9" type="ORF">DU45_15345</name>
    <name evidence="3" type="ORF">DU47_17135</name>
    <name evidence="17" type="ORF">DU50_17980</name>
    <name evidence="16" type="ORF">DU54_07785</name>
    <name evidence="11" type="ORF">DU55_03485</name>
    <name evidence="15" type="ORF">DU56_16625</name>
    <name evidence="7" type="ORF">DU64_10350</name>
    <name evidence="13" type="ORF">DU66_14980</name>
    <name evidence="8" type="ORF">DU67_18765</name>
    <name evidence="14" type="ORF">DU68_10190</name>
    <name evidence="12" type="ORF">DU69_12835</name>
    <name evidence="21" type="ORF">DU73_19395</name>
    <name evidence="20" type="ORF">DU75_05360</name>
    <name evidence="19" type="ORF">DU76_05250</name>
    <name evidence="23" type="ORF">DU77_04745</name>
    <name evidence="26" type="ORF">DU78_13560</name>
    <name evidence="30" type="ORF">DU79_20315</name>
    <name evidence="25" type="ORF">DU80_17120</name>
    <name evidence="31" type="ORF">DU81_04245</name>
    <name evidence="27" type="ORF">DU82_12870</name>
    <name evidence="32" type="ORF">DU83_10910</name>
    <name evidence="29" type="ORF">DU84_08375</name>
    <name evidence="18" type="ORF">DU85_10080</name>
    <name evidence="24" type="ORF">DU86_05675</name>
    <name evidence="22" type="ORF">DU87_14830</name>
    <name evidence="28" type="ORF">DU88_07625</name>
</gene>
<dbReference type="EMBL" id="CP029709">
    <property type="protein sequence ID" value="QCR15150.1"/>
    <property type="molecule type" value="Genomic_DNA"/>
</dbReference>
<dbReference type="EMBL" id="JJQQ01000066">
    <property type="protein sequence ID" value="KKH67791.1"/>
    <property type="molecule type" value="Genomic_DNA"/>
</dbReference>
<keyword evidence="53" id="KW-1185">Reference proteome</keyword>
<evidence type="ECO:0000313" key="54">
    <source>
        <dbReference type="Proteomes" id="UP000034597"/>
    </source>
</evidence>
<evidence type="ECO:0000313" key="62">
    <source>
        <dbReference type="Proteomes" id="UP000034925"/>
    </source>
</evidence>
<dbReference type="Proteomes" id="UP000300067">
    <property type="component" value="Chromosome"/>
</dbReference>
<evidence type="ECO:0000313" key="26">
    <source>
        <dbReference type="EMBL" id="KKH82914.1"/>
    </source>
</evidence>
<evidence type="ECO:0000313" key="59">
    <source>
        <dbReference type="Proteomes" id="UP000034817"/>
    </source>
</evidence>
<dbReference type="EMBL" id="JJQP01000111">
    <property type="protein sequence ID" value="KKH67147.1"/>
    <property type="molecule type" value="Genomic_DNA"/>
</dbReference>
<dbReference type="EMBL" id="JJPU01000086">
    <property type="protein sequence ID" value="KKG97749.1"/>
    <property type="molecule type" value="Genomic_DNA"/>
</dbReference>
<evidence type="ECO:0000313" key="23">
    <source>
        <dbReference type="EMBL" id="KKH78172.1"/>
    </source>
</evidence>
<dbReference type="EMBL" id="JJPM01000161">
    <property type="protein sequence ID" value="KKG74797.1"/>
    <property type="molecule type" value="Genomic_DNA"/>
</dbReference>
<dbReference type="Proteomes" id="UP000034578">
    <property type="component" value="Unassembled WGS sequence"/>
</dbReference>
<dbReference type="EMBL" id="JJPV01000036">
    <property type="protein sequence ID" value="KKH02041.1"/>
    <property type="molecule type" value="Genomic_DNA"/>
</dbReference>
<evidence type="ECO:0000313" key="12">
    <source>
        <dbReference type="EMBL" id="KKG89756.1"/>
    </source>
</evidence>
<dbReference type="EMBL" id="JJQU01000256">
    <property type="protein sequence ID" value="KKH79613.1"/>
    <property type="molecule type" value="Genomic_DNA"/>
</dbReference>
<dbReference type="EMBL" id="JJQV01000005">
    <property type="protein sequence ID" value="KKH86818.1"/>
    <property type="molecule type" value="Genomic_DNA"/>
</dbReference>
<dbReference type="Proteomes" id="UP000033864">
    <property type="component" value="Unassembled WGS sequence"/>
</dbReference>
<dbReference type="EMBL" id="JJOR01000111">
    <property type="protein sequence ID" value="KKG02476.1"/>
    <property type="molecule type" value="Genomic_DNA"/>
</dbReference>
<dbReference type="Proteomes" id="UP000034842">
    <property type="component" value="Unassembled WGS sequence"/>
</dbReference>
<dbReference type="EMBL" id="JJOT01000068">
    <property type="protein sequence ID" value="KKG01935.1"/>
    <property type="molecule type" value="Genomic_DNA"/>
</dbReference>
<dbReference type="EMBL" id="JJQH01000072">
    <property type="protein sequence ID" value="KKH41478.1"/>
    <property type="molecule type" value="Genomic_DNA"/>
</dbReference>
<reference evidence="33 64" key="2">
    <citation type="submission" date="2018-05" db="EMBL/GenBank/DDBJ databases">
        <title>Methanosarcina gilichinskyana sp. nov., a novel methanogenic archaeon isolated from Holocene permafrost, North East Russia.</title>
        <authorList>
            <person name="Oshurkova V."/>
            <person name="Meer M."/>
            <person name="Bochkareva O."/>
            <person name="Shcherbakova V."/>
        </authorList>
    </citation>
    <scope>NUCLEOTIDE SEQUENCE [LARGE SCALE GENOMIC DNA]</scope>
    <source>
        <strain evidence="33 64">JL01</strain>
    </source>
</reference>
<evidence type="ECO:0000313" key="5">
    <source>
        <dbReference type="EMBL" id="KKG36786.1"/>
    </source>
</evidence>
<evidence type="ECO:0000313" key="60">
    <source>
        <dbReference type="Proteomes" id="UP000034842"/>
    </source>
</evidence>
<evidence type="ECO:0000313" key="18">
    <source>
        <dbReference type="EMBL" id="KKH51796.1"/>
    </source>
</evidence>
<dbReference type="Proteomes" id="UP000034468">
    <property type="component" value="Unassembled WGS sequence"/>
</dbReference>
<dbReference type="Proteomes" id="UP000034817">
    <property type="component" value="Unassembled WGS sequence"/>
</dbReference>
<dbReference type="Proteomes" id="UP000034188">
    <property type="component" value="Unassembled WGS sequence"/>
</dbReference>
<evidence type="ECO:0000313" key="9">
    <source>
        <dbReference type="EMBL" id="KKG63326.1"/>
    </source>
</evidence>
<organism evidence="30 56">
    <name type="scientific">Methanosarcina mazei</name>
    <name type="common">Methanosarcina frisia</name>
    <dbReference type="NCBI Taxonomy" id="2209"/>
    <lineage>
        <taxon>Archaea</taxon>
        <taxon>Methanobacteriati</taxon>
        <taxon>Methanobacteriota</taxon>
        <taxon>Stenosarchaea group</taxon>
        <taxon>Methanomicrobia</taxon>
        <taxon>Methanosarcinales</taxon>
        <taxon>Methanosarcinaceae</taxon>
        <taxon>Methanosarcina</taxon>
    </lineage>
</organism>
<dbReference type="Proteomes" id="UP000034668">
    <property type="component" value="Unassembled WGS sequence"/>
</dbReference>
<evidence type="ECO:0000313" key="7">
    <source>
        <dbReference type="EMBL" id="KKG60991.1"/>
    </source>
</evidence>
<dbReference type="Proteomes" id="UP000034232">
    <property type="component" value="Unassembled WGS sequence"/>
</dbReference>